<evidence type="ECO:0000256" key="4">
    <source>
        <dbReference type="ARBA" id="ARBA00023163"/>
    </source>
</evidence>
<dbReference type="Proteomes" id="UP000319555">
    <property type="component" value="Unassembled WGS sequence"/>
</dbReference>
<evidence type="ECO:0000259" key="5">
    <source>
        <dbReference type="PROSITE" id="PS50931"/>
    </source>
</evidence>
<dbReference type="InterPro" id="IPR036388">
    <property type="entry name" value="WH-like_DNA-bd_sf"/>
</dbReference>
<dbReference type="InterPro" id="IPR036390">
    <property type="entry name" value="WH_DNA-bd_sf"/>
</dbReference>
<accession>A0A521D8I5</accession>
<sequence length="291" mass="31231">MNWMDMPPLAALRAFSAFAETGNVVQAGASLNVSHAAISQQLRALEKHLDLALLDRSGKSMTLTAEGKVLARALHLGFGAIGAAVTDLKRATEDRPVHVSLTASFAASWLMPRLPAFQAEHPGIHLALDPSPRLVDLHPGGVDLAIRYGAGDWPDVTAELLLQSPIVIVAAPSLLTGRAPVTPKALSRLPWLEEFGTTEATQWLARHGVDHSPGAGRIALPGNLLLEGVRAGQGVTATVRHFVEADIIAGRLVELFREPDGRGYHIVTGNMPLRPGVKIFIRWLRRQAGKM</sequence>
<dbReference type="GO" id="GO:0003700">
    <property type="term" value="F:DNA-binding transcription factor activity"/>
    <property type="evidence" value="ECO:0007669"/>
    <property type="project" value="InterPro"/>
</dbReference>
<feature type="domain" description="HTH lysR-type" evidence="5">
    <location>
        <begin position="7"/>
        <end position="64"/>
    </location>
</feature>
<dbReference type="RefSeq" id="WP_142636935.1">
    <property type="nucleotide sequence ID" value="NZ_FXTE01000005.1"/>
</dbReference>
<dbReference type="AlphaFoldDB" id="A0A521D8I5"/>
<dbReference type="OrthoDB" id="7328368at2"/>
<dbReference type="PANTHER" id="PTHR30537:SF79">
    <property type="entry name" value="TRANSCRIPTIONAL REGULATOR-RELATED"/>
    <property type="match status" value="1"/>
</dbReference>
<comment type="similarity">
    <text evidence="1">Belongs to the LysR transcriptional regulatory family.</text>
</comment>
<evidence type="ECO:0000313" key="7">
    <source>
        <dbReference type="Proteomes" id="UP000319555"/>
    </source>
</evidence>
<dbReference type="InterPro" id="IPR058163">
    <property type="entry name" value="LysR-type_TF_proteobact-type"/>
</dbReference>
<evidence type="ECO:0000313" key="6">
    <source>
        <dbReference type="EMBL" id="SMO67391.1"/>
    </source>
</evidence>
<evidence type="ECO:0000256" key="2">
    <source>
        <dbReference type="ARBA" id="ARBA00023015"/>
    </source>
</evidence>
<dbReference type="GO" id="GO:0006351">
    <property type="term" value="P:DNA-templated transcription"/>
    <property type="evidence" value="ECO:0007669"/>
    <property type="project" value="TreeGrafter"/>
</dbReference>
<keyword evidence="7" id="KW-1185">Reference proteome</keyword>
<dbReference type="SUPFAM" id="SSF46785">
    <property type="entry name" value="Winged helix' DNA-binding domain"/>
    <property type="match status" value="1"/>
</dbReference>
<protein>
    <submittedName>
        <fullName evidence="6">LysR family transcriptional regulator, glycine cleavage system transcriptional activator</fullName>
    </submittedName>
</protein>
<reference evidence="6 7" key="1">
    <citation type="submission" date="2017-05" db="EMBL/GenBank/DDBJ databases">
        <authorList>
            <person name="Varghese N."/>
            <person name="Submissions S."/>
        </authorList>
    </citation>
    <scope>NUCLEOTIDE SEQUENCE [LARGE SCALE GENOMIC DNA]</scope>
    <source>
        <strain evidence="6 7">DSM 28009</strain>
    </source>
</reference>
<gene>
    <name evidence="6" type="ORF">SAMN06265380_10524</name>
</gene>
<dbReference type="PROSITE" id="PS50931">
    <property type="entry name" value="HTH_LYSR"/>
    <property type="match status" value="1"/>
</dbReference>
<keyword evidence="3" id="KW-0238">DNA-binding</keyword>
<name>A0A521D8I5_9RHOB</name>
<dbReference type="Pfam" id="PF03466">
    <property type="entry name" value="LysR_substrate"/>
    <property type="match status" value="1"/>
</dbReference>
<dbReference type="PANTHER" id="PTHR30537">
    <property type="entry name" value="HTH-TYPE TRANSCRIPTIONAL REGULATOR"/>
    <property type="match status" value="1"/>
</dbReference>
<evidence type="ECO:0000256" key="3">
    <source>
        <dbReference type="ARBA" id="ARBA00023125"/>
    </source>
</evidence>
<organism evidence="6 7">
    <name type="scientific">Ruegeria faecimaris</name>
    <dbReference type="NCBI Taxonomy" id="686389"/>
    <lineage>
        <taxon>Bacteria</taxon>
        <taxon>Pseudomonadati</taxon>
        <taxon>Pseudomonadota</taxon>
        <taxon>Alphaproteobacteria</taxon>
        <taxon>Rhodobacterales</taxon>
        <taxon>Roseobacteraceae</taxon>
        <taxon>Ruegeria</taxon>
    </lineage>
</organism>
<dbReference type="Gene3D" id="1.10.10.10">
    <property type="entry name" value="Winged helix-like DNA-binding domain superfamily/Winged helix DNA-binding domain"/>
    <property type="match status" value="1"/>
</dbReference>
<dbReference type="InterPro" id="IPR000847">
    <property type="entry name" value="LysR_HTH_N"/>
</dbReference>
<keyword evidence="2" id="KW-0805">Transcription regulation</keyword>
<dbReference type="GO" id="GO:0043565">
    <property type="term" value="F:sequence-specific DNA binding"/>
    <property type="evidence" value="ECO:0007669"/>
    <property type="project" value="TreeGrafter"/>
</dbReference>
<evidence type="ECO:0000256" key="1">
    <source>
        <dbReference type="ARBA" id="ARBA00009437"/>
    </source>
</evidence>
<dbReference type="InterPro" id="IPR005119">
    <property type="entry name" value="LysR_subst-bd"/>
</dbReference>
<dbReference type="Pfam" id="PF00126">
    <property type="entry name" value="HTH_1"/>
    <property type="match status" value="1"/>
</dbReference>
<dbReference type="EMBL" id="FXTE01000005">
    <property type="protein sequence ID" value="SMO67391.1"/>
    <property type="molecule type" value="Genomic_DNA"/>
</dbReference>
<dbReference type="Gene3D" id="3.40.190.10">
    <property type="entry name" value="Periplasmic binding protein-like II"/>
    <property type="match status" value="2"/>
</dbReference>
<proteinExistence type="inferred from homology"/>
<dbReference type="SUPFAM" id="SSF53850">
    <property type="entry name" value="Periplasmic binding protein-like II"/>
    <property type="match status" value="1"/>
</dbReference>
<keyword evidence="4" id="KW-0804">Transcription</keyword>